<accession>A0A345PIZ4</accession>
<dbReference type="KEGG" id="ocn:CUC15_14030"/>
<feature type="signal peptide" evidence="1">
    <location>
        <begin position="1"/>
        <end position="20"/>
    </location>
</feature>
<reference evidence="4" key="1">
    <citation type="submission" date="2017-11" db="EMBL/GenBank/DDBJ databases">
        <authorList>
            <person name="Zhu W."/>
        </authorList>
    </citation>
    <scope>NUCLEOTIDE SEQUENCE [LARGE SCALE GENOMIC DNA]</scope>
    <source>
        <strain evidence="4">160</strain>
    </source>
</reference>
<evidence type="ECO:0000259" key="2">
    <source>
        <dbReference type="Pfam" id="PF16107"/>
    </source>
</evidence>
<protein>
    <submittedName>
        <fullName evidence="3">DUF4825 domain-containing protein</fullName>
    </submittedName>
</protein>
<organism evidence="3 4">
    <name type="scientific">Oceanobacillus zhaokaii</name>
    <dbReference type="NCBI Taxonomy" id="2052660"/>
    <lineage>
        <taxon>Bacteria</taxon>
        <taxon>Bacillati</taxon>
        <taxon>Bacillota</taxon>
        <taxon>Bacilli</taxon>
        <taxon>Bacillales</taxon>
        <taxon>Bacillaceae</taxon>
        <taxon>Oceanobacillus</taxon>
    </lineage>
</organism>
<dbReference type="InterPro" id="IPR032250">
    <property type="entry name" value="DUF4825"/>
</dbReference>
<dbReference type="EMBL" id="CP024848">
    <property type="protein sequence ID" value="AXI09974.1"/>
    <property type="molecule type" value="Genomic_DNA"/>
</dbReference>
<evidence type="ECO:0000313" key="4">
    <source>
        <dbReference type="Proteomes" id="UP000253908"/>
    </source>
</evidence>
<dbReference type="AlphaFoldDB" id="A0A345PIZ4"/>
<name>A0A345PIZ4_9BACI</name>
<feature type="domain" description="DUF4825" evidence="2">
    <location>
        <begin position="32"/>
        <end position="112"/>
    </location>
</feature>
<evidence type="ECO:0000313" key="3">
    <source>
        <dbReference type="EMBL" id="AXI09974.1"/>
    </source>
</evidence>
<dbReference type="Pfam" id="PF16107">
    <property type="entry name" value="DUF4825"/>
    <property type="match status" value="1"/>
</dbReference>
<proteinExistence type="predicted"/>
<keyword evidence="4" id="KW-1185">Reference proteome</keyword>
<feature type="chain" id="PRO_5038381108" evidence="1">
    <location>
        <begin position="21"/>
        <end position="158"/>
    </location>
</feature>
<dbReference type="Proteomes" id="UP000253908">
    <property type="component" value="Chromosome"/>
</dbReference>
<dbReference type="RefSeq" id="WP_114917261.1">
    <property type="nucleotide sequence ID" value="NZ_CP024848.1"/>
</dbReference>
<evidence type="ECO:0000256" key="1">
    <source>
        <dbReference type="SAM" id="SignalP"/>
    </source>
</evidence>
<sequence length="158" mass="18431">MWKMAKIFMLLLLIMLLLNGCNSIDTNDEDIFQYKDSHVGDNSAVGNIVSQLPEGEYVNGFELQTNEEPYGIILNYQDIETGDYKETAINNAAFLFTLIHNVEWVTFIFDKEELTVTKEKLQKWYEADFSEFTNADDLNSFIQEHLQDDSEVEQYFEQ</sequence>
<gene>
    <name evidence="3" type="ORF">CUC15_14030</name>
</gene>
<keyword evidence="1" id="KW-0732">Signal</keyword>
<dbReference type="OrthoDB" id="2352542at2"/>